<dbReference type="InterPro" id="IPR036770">
    <property type="entry name" value="Ankyrin_rpt-contain_sf"/>
</dbReference>
<dbReference type="PROSITE" id="PS50088">
    <property type="entry name" value="ANK_REPEAT"/>
    <property type="match status" value="1"/>
</dbReference>
<evidence type="ECO:0000256" key="2">
    <source>
        <dbReference type="ARBA" id="ARBA00023043"/>
    </source>
</evidence>
<accession>A0AAX2RRZ1</accession>
<dbReference type="SUPFAM" id="SSF48403">
    <property type="entry name" value="Ankyrin repeat"/>
    <property type="match status" value="1"/>
</dbReference>
<dbReference type="AlphaFoldDB" id="A0AAX2RRZ1"/>
<gene>
    <name evidence="4" type="ORF">E3D37_16030</name>
</gene>
<evidence type="ECO:0000256" key="3">
    <source>
        <dbReference type="PROSITE-ProRule" id="PRU00023"/>
    </source>
</evidence>
<dbReference type="GO" id="GO:0000976">
    <property type="term" value="F:transcription cis-regulatory region binding"/>
    <property type="evidence" value="ECO:0007669"/>
    <property type="project" value="TreeGrafter"/>
</dbReference>
<keyword evidence="1" id="KW-0677">Repeat</keyword>
<dbReference type="Proteomes" id="UP000298234">
    <property type="component" value="Unassembled WGS sequence"/>
</dbReference>
<dbReference type="PANTHER" id="PTHR24193">
    <property type="entry name" value="ANKYRIN REPEAT PROTEIN"/>
    <property type="match status" value="1"/>
</dbReference>
<dbReference type="EMBL" id="SNSQ01000016">
    <property type="protein sequence ID" value="TEU47512.1"/>
    <property type="molecule type" value="Genomic_DNA"/>
</dbReference>
<dbReference type="GO" id="GO:0045944">
    <property type="term" value="P:positive regulation of transcription by RNA polymerase II"/>
    <property type="evidence" value="ECO:0007669"/>
    <property type="project" value="TreeGrafter"/>
</dbReference>
<dbReference type="InterPro" id="IPR050663">
    <property type="entry name" value="Ankyrin-SOCS_Box"/>
</dbReference>
<dbReference type="PANTHER" id="PTHR24193:SF121">
    <property type="entry name" value="ADA2A-CONTAINING COMPLEX COMPONENT 3, ISOFORM D"/>
    <property type="match status" value="1"/>
</dbReference>
<evidence type="ECO:0000313" key="5">
    <source>
        <dbReference type="Proteomes" id="UP000298234"/>
    </source>
</evidence>
<dbReference type="Gene3D" id="1.25.40.20">
    <property type="entry name" value="Ankyrin repeat-containing domain"/>
    <property type="match status" value="2"/>
</dbReference>
<comment type="caution">
    <text evidence="4">The sequence shown here is derived from an EMBL/GenBank/DDBJ whole genome shotgun (WGS) entry which is preliminary data.</text>
</comment>
<evidence type="ECO:0008006" key="6">
    <source>
        <dbReference type="Google" id="ProtNLM"/>
    </source>
</evidence>
<dbReference type="PROSITE" id="PS50297">
    <property type="entry name" value="ANK_REP_REGION"/>
    <property type="match status" value="1"/>
</dbReference>
<reference evidence="4 5" key="1">
    <citation type="submission" date="2019-03" db="EMBL/GenBank/DDBJ databases">
        <title>Burkholderia cepacia outbreak.</title>
        <authorList>
            <person name="Farzana R."/>
            <person name="Walsh T.R."/>
        </authorList>
    </citation>
    <scope>NUCLEOTIDE SEQUENCE [LARGE SCALE GENOMIC DNA]</scope>
    <source>
        <strain evidence="5">d13</strain>
    </source>
</reference>
<dbReference type="InterPro" id="IPR002110">
    <property type="entry name" value="Ankyrin_rpt"/>
</dbReference>
<name>A0AAX2RRZ1_BURCE</name>
<feature type="repeat" description="ANK" evidence="3">
    <location>
        <begin position="247"/>
        <end position="280"/>
    </location>
</feature>
<keyword evidence="2 3" id="KW-0040">ANK repeat</keyword>
<proteinExistence type="predicted"/>
<evidence type="ECO:0000256" key="1">
    <source>
        <dbReference type="ARBA" id="ARBA00022737"/>
    </source>
</evidence>
<dbReference type="SMART" id="SM00248">
    <property type="entry name" value="ANK"/>
    <property type="match status" value="3"/>
</dbReference>
<sequence>MNDYEVKSASIFAKFAEKLGRVDLRAAVAIPAVIGAGLVMAGVAQEVHGQAHLLDGGASQLMDYKETMRSMQLSLGDWVTQGLLGKLPSFGGDMQARGLATATVGPVLSSASVLLARGFTALKASLLAAAEPNKLDGVFERLTSKRAISRVFAAFYRGDTLTAKEIMVRHRLDTEIGDPATPLTHAVRHKDHALIEHLIGRRANVNAVRDGMRPIHAVKDLHSFALLSSAGADVNAATERGGPLGPAGTTLLHAACRDGNLELVWALLATDGIDVNARDENRYTPLHYAATKDARFTRALIEAGANRMATTSQGFAAQTLMSMAGTSPEATYAMARTTSAPSLSFS</sequence>
<dbReference type="RefSeq" id="WP_134256222.1">
    <property type="nucleotide sequence ID" value="NZ_SNSG01000013.1"/>
</dbReference>
<organism evidence="4 5">
    <name type="scientific">Burkholderia cepacia</name>
    <name type="common">Pseudomonas cepacia</name>
    <dbReference type="NCBI Taxonomy" id="292"/>
    <lineage>
        <taxon>Bacteria</taxon>
        <taxon>Pseudomonadati</taxon>
        <taxon>Pseudomonadota</taxon>
        <taxon>Betaproteobacteria</taxon>
        <taxon>Burkholderiales</taxon>
        <taxon>Burkholderiaceae</taxon>
        <taxon>Burkholderia</taxon>
        <taxon>Burkholderia cepacia complex</taxon>
    </lineage>
</organism>
<dbReference type="Pfam" id="PF12796">
    <property type="entry name" value="Ank_2"/>
    <property type="match status" value="1"/>
</dbReference>
<protein>
    <recommendedName>
        <fullName evidence="6">Ankyrin repeat domain-containing protein</fullName>
    </recommendedName>
</protein>
<evidence type="ECO:0000313" key="4">
    <source>
        <dbReference type="EMBL" id="TEU47512.1"/>
    </source>
</evidence>